<feature type="domain" description="Myb-like" evidence="2">
    <location>
        <begin position="242"/>
        <end position="319"/>
    </location>
</feature>
<dbReference type="SMART" id="SM00717">
    <property type="entry name" value="SANT"/>
    <property type="match status" value="2"/>
</dbReference>
<dbReference type="Pfam" id="PF13921">
    <property type="entry name" value="Myb_DNA-bind_6"/>
    <property type="match status" value="1"/>
</dbReference>
<feature type="compositionally biased region" description="Basic and acidic residues" evidence="1">
    <location>
        <begin position="80"/>
        <end position="91"/>
    </location>
</feature>
<evidence type="ECO:0000313" key="3">
    <source>
        <dbReference type="EMBL" id="KAK3275047.1"/>
    </source>
</evidence>
<dbReference type="EMBL" id="LGRX02007419">
    <property type="protein sequence ID" value="KAK3275047.1"/>
    <property type="molecule type" value="Genomic_DNA"/>
</dbReference>
<evidence type="ECO:0000313" key="4">
    <source>
        <dbReference type="Proteomes" id="UP001190700"/>
    </source>
</evidence>
<sequence>MDAVPAHDFIWFETLKVKAVKAALADLGETQANTALKRDLEYAFDVKLQKSSKYAVVGKGRKSMVSWAHSEKKKKKRKPHSENDASKGEATDQKFSWGIRCRISSEQPQKHGPFSQDEIDALVKTFLELAEMNNEDVDDPTWLLRKEAGNKKLLYFKTFAKTLPRRSPSSVYEWMEKKIRLGSLTENSTGRKLYEKWTAEENKRFLERCEELHDVKNKWKILKDEFQRHRKTLKDRQRCGVGMKSKFNEWTPEEDIKLLQFIERAKDHQRRQVITARELVACDTRDDLPWQQISEKLHEWKAWCFRSSKACANRWYSFLSVVIPDSNPWTPEEDLELIDRVGESAVEEESEVDFHRLVQGRDGPETKTRWRRHVKSLLGWSRKSFQEHVAELTAKYSEMHIGSIYYLHGLLGSSVILALGTLRTPI</sequence>
<proteinExistence type="predicted"/>
<keyword evidence="4" id="KW-1185">Reference proteome</keyword>
<dbReference type="Proteomes" id="UP001190700">
    <property type="component" value="Unassembled WGS sequence"/>
</dbReference>
<evidence type="ECO:0000256" key="1">
    <source>
        <dbReference type="SAM" id="MobiDB-lite"/>
    </source>
</evidence>
<reference evidence="3 4" key="1">
    <citation type="journal article" date="2015" name="Genome Biol. Evol.">
        <title>Comparative Genomics of a Bacterivorous Green Alga Reveals Evolutionary Causalities and Consequences of Phago-Mixotrophic Mode of Nutrition.</title>
        <authorList>
            <person name="Burns J.A."/>
            <person name="Paasch A."/>
            <person name="Narechania A."/>
            <person name="Kim E."/>
        </authorList>
    </citation>
    <scope>NUCLEOTIDE SEQUENCE [LARGE SCALE GENOMIC DNA]</scope>
    <source>
        <strain evidence="3 4">PLY_AMNH</strain>
    </source>
</reference>
<dbReference type="InterPro" id="IPR001005">
    <property type="entry name" value="SANT/Myb"/>
</dbReference>
<accession>A0AAE0GBG3</accession>
<dbReference type="PANTHER" id="PTHR47430:SF4">
    <property type="entry name" value="GB|AAC33480.1"/>
    <property type="match status" value="1"/>
</dbReference>
<gene>
    <name evidence="3" type="ORF">CYMTET_16808</name>
</gene>
<dbReference type="Gene3D" id="1.10.10.60">
    <property type="entry name" value="Homeodomain-like"/>
    <property type="match status" value="1"/>
</dbReference>
<name>A0AAE0GBG3_9CHLO</name>
<dbReference type="SUPFAM" id="SSF46689">
    <property type="entry name" value="Homeodomain-like"/>
    <property type="match status" value="1"/>
</dbReference>
<protein>
    <recommendedName>
        <fullName evidence="2">Myb-like domain-containing protein</fullName>
    </recommendedName>
</protein>
<comment type="caution">
    <text evidence="3">The sequence shown here is derived from an EMBL/GenBank/DDBJ whole genome shotgun (WGS) entry which is preliminary data.</text>
</comment>
<dbReference type="PANTHER" id="PTHR47430">
    <property type="entry name" value="GB|AAC33480.1"/>
    <property type="match status" value="1"/>
</dbReference>
<evidence type="ECO:0000259" key="2">
    <source>
        <dbReference type="PROSITE" id="PS50090"/>
    </source>
</evidence>
<dbReference type="AlphaFoldDB" id="A0AAE0GBG3"/>
<organism evidence="3 4">
    <name type="scientific">Cymbomonas tetramitiformis</name>
    <dbReference type="NCBI Taxonomy" id="36881"/>
    <lineage>
        <taxon>Eukaryota</taxon>
        <taxon>Viridiplantae</taxon>
        <taxon>Chlorophyta</taxon>
        <taxon>Pyramimonadophyceae</taxon>
        <taxon>Pyramimonadales</taxon>
        <taxon>Pyramimonadaceae</taxon>
        <taxon>Cymbomonas</taxon>
    </lineage>
</organism>
<dbReference type="PROSITE" id="PS50090">
    <property type="entry name" value="MYB_LIKE"/>
    <property type="match status" value="1"/>
</dbReference>
<dbReference type="InterPro" id="IPR009057">
    <property type="entry name" value="Homeodomain-like_sf"/>
</dbReference>
<feature type="region of interest" description="Disordered" evidence="1">
    <location>
        <begin position="66"/>
        <end position="91"/>
    </location>
</feature>